<proteinExistence type="inferred from homology"/>
<dbReference type="Pfam" id="PF00924">
    <property type="entry name" value="MS_channel_2nd"/>
    <property type="match status" value="1"/>
</dbReference>
<comment type="caution">
    <text evidence="11">The sequence shown here is derived from an EMBL/GenBank/DDBJ whole genome shotgun (WGS) entry which is preliminary data.</text>
</comment>
<feature type="transmembrane region" description="Helical" evidence="7">
    <location>
        <begin position="99"/>
        <end position="121"/>
    </location>
</feature>
<keyword evidence="7" id="KW-0407">Ion channel</keyword>
<feature type="compositionally biased region" description="Low complexity" evidence="8">
    <location>
        <begin position="1"/>
        <end position="11"/>
    </location>
</feature>
<dbReference type="InterPro" id="IPR010920">
    <property type="entry name" value="LSM_dom_sf"/>
</dbReference>
<dbReference type="SUPFAM" id="SSF82689">
    <property type="entry name" value="Mechanosensitive channel protein MscS (YggB), C-terminal domain"/>
    <property type="match status" value="1"/>
</dbReference>
<keyword evidence="4 7" id="KW-0812">Transmembrane</keyword>
<dbReference type="InterPro" id="IPR049278">
    <property type="entry name" value="MS_channel_C"/>
</dbReference>
<dbReference type="Gene3D" id="1.10.287.1260">
    <property type="match status" value="1"/>
</dbReference>
<keyword evidence="7" id="KW-0406">Ion transport</keyword>
<comment type="similarity">
    <text evidence="2 7">Belongs to the MscS (TC 1.A.23) family.</text>
</comment>
<evidence type="ECO:0000256" key="4">
    <source>
        <dbReference type="ARBA" id="ARBA00022692"/>
    </source>
</evidence>
<dbReference type="Gene3D" id="2.30.30.60">
    <property type="match status" value="1"/>
</dbReference>
<evidence type="ECO:0000259" key="9">
    <source>
        <dbReference type="Pfam" id="PF00924"/>
    </source>
</evidence>
<feature type="transmembrane region" description="Helical" evidence="7">
    <location>
        <begin position="127"/>
        <end position="144"/>
    </location>
</feature>
<dbReference type="Pfam" id="PF21082">
    <property type="entry name" value="MS_channel_3rd"/>
    <property type="match status" value="1"/>
</dbReference>
<keyword evidence="7" id="KW-0813">Transport</keyword>
<dbReference type="AlphaFoldDB" id="A0A840HZY4"/>
<evidence type="ECO:0000313" key="11">
    <source>
        <dbReference type="EMBL" id="MBB4657987.1"/>
    </source>
</evidence>
<dbReference type="GO" id="GO:0005886">
    <property type="term" value="C:plasma membrane"/>
    <property type="evidence" value="ECO:0007669"/>
    <property type="project" value="UniProtKB-SubCell"/>
</dbReference>
<dbReference type="SUPFAM" id="SSF82861">
    <property type="entry name" value="Mechanosensitive channel protein MscS (YggB), transmembrane region"/>
    <property type="match status" value="1"/>
</dbReference>
<name>A0A840HZY4_9PROT</name>
<evidence type="ECO:0000256" key="6">
    <source>
        <dbReference type="ARBA" id="ARBA00023136"/>
    </source>
</evidence>
<feature type="region of interest" description="Disordered" evidence="8">
    <location>
        <begin position="1"/>
        <end position="31"/>
    </location>
</feature>
<feature type="transmembrane region" description="Helical" evidence="7">
    <location>
        <begin position="58"/>
        <end position="79"/>
    </location>
</feature>
<reference evidence="11 12" key="1">
    <citation type="submission" date="2020-08" db="EMBL/GenBank/DDBJ databases">
        <title>Genomic Encyclopedia of Type Strains, Phase IV (KMG-IV): sequencing the most valuable type-strain genomes for metagenomic binning, comparative biology and taxonomic classification.</title>
        <authorList>
            <person name="Goeker M."/>
        </authorList>
    </citation>
    <scope>NUCLEOTIDE SEQUENCE [LARGE SCALE GENOMIC DNA]</scope>
    <source>
        <strain evidence="11 12">DSM 102850</strain>
    </source>
</reference>
<keyword evidence="6 7" id="KW-0472">Membrane</keyword>
<comment type="caution">
    <text evidence="7">Lacks conserved residue(s) required for the propagation of feature annotation.</text>
</comment>
<dbReference type="SUPFAM" id="SSF50182">
    <property type="entry name" value="Sm-like ribonucleoproteins"/>
    <property type="match status" value="1"/>
</dbReference>
<dbReference type="RefSeq" id="WP_183815485.1">
    <property type="nucleotide sequence ID" value="NZ_JACHOB010000001.1"/>
</dbReference>
<dbReference type="Gene3D" id="3.30.70.100">
    <property type="match status" value="1"/>
</dbReference>
<evidence type="ECO:0000256" key="8">
    <source>
        <dbReference type="SAM" id="MobiDB-lite"/>
    </source>
</evidence>
<dbReference type="InterPro" id="IPR023408">
    <property type="entry name" value="MscS_beta-dom_sf"/>
</dbReference>
<dbReference type="EMBL" id="JACHOB010000001">
    <property type="protein sequence ID" value="MBB4657987.1"/>
    <property type="molecule type" value="Genomic_DNA"/>
</dbReference>
<feature type="domain" description="Mechanosensitive ion channel MscS C-terminal" evidence="10">
    <location>
        <begin position="220"/>
        <end position="303"/>
    </location>
</feature>
<dbReference type="PANTHER" id="PTHR30221">
    <property type="entry name" value="SMALL-CONDUCTANCE MECHANOSENSITIVE CHANNEL"/>
    <property type="match status" value="1"/>
</dbReference>
<keyword evidence="7" id="KW-0997">Cell inner membrane</keyword>
<keyword evidence="12" id="KW-1185">Reference proteome</keyword>
<dbReference type="InterPro" id="IPR011066">
    <property type="entry name" value="MscS_channel_C_sf"/>
</dbReference>
<evidence type="ECO:0000256" key="2">
    <source>
        <dbReference type="ARBA" id="ARBA00008017"/>
    </source>
</evidence>
<protein>
    <recommendedName>
        <fullName evidence="7">Small-conductance mechanosensitive channel</fullName>
    </recommendedName>
</protein>
<sequence>MQQDQSQAPSPAQTPPAPPADGADPNGILPGNTPVEAEGFVPLLLDRLVSMYESFVRLLPLLVVGLIVLILTWALAAGLSRLARKATRRAGTRRSLSDLAATLTRVMIWVLGLLTTATIVFPSLDPAAILSGLGIGGIIIGIAFQDTFQNFMAGVLIMLRRSMRVGDYLDSEGVEGRIEEINLRDTYLRKTDGELVIVPNKHLFENPVTVWTDPDFRRYEIVVGVAYDEDVDQARSVIEQAIGGLDLGKSPKQPQVFAKEFGASSIDFTVRWWADPEPVGFHKSRDLVVAAIKRALDEAGIEIPFPYRTLTFKEPLRLGRLTPDERDEQKDGL</sequence>
<comment type="subcellular location">
    <subcellularLocation>
        <location evidence="7">Cell inner membrane</location>
        <topology evidence="7">Multi-pass membrane protein</topology>
    </subcellularLocation>
    <subcellularLocation>
        <location evidence="1">Cell membrane</location>
        <topology evidence="1">Multi-pass membrane protein</topology>
    </subcellularLocation>
</comment>
<dbReference type="GO" id="GO:0008381">
    <property type="term" value="F:mechanosensitive monoatomic ion channel activity"/>
    <property type="evidence" value="ECO:0007669"/>
    <property type="project" value="InterPro"/>
</dbReference>
<evidence type="ECO:0000259" key="10">
    <source>
        <dbReference type="Pfam" id="PF21082"/>
    </source>
</evidence>
<dbReference type="InterPro" id="IPR011014">
    <property type="entry name" value="MscS_channel_TM-2"/>
</dbReference>
<organism evidence="11 12">
    <name type="scientific">Parvularcula dongshanensis</name>
    <dbReference type="NCBI Taxonomy" id="1173995"/>
    <lineage>
        <taxon>Bacteria</taxon>
        <taxon>Pseudomonadati</taxon>
        <taxon>Pseudomonadota</taxon>
        <taxon>Alphaproteobacteria</taxon>
        <taxon>Parvularculales</taxon>
        <taxon>Parvularculaceae</taxon>
        <taxon>Parvularcula</taxon>
    </lineage>
</organism>
<accession>A0A840HZY4</accession>
<evidence type="ECO:0000313" key="12">
    <source>
        <dbReference type="Proteomes" id="UP000563524"/>
    </source>
</evidence>
<evidence type="ECO:0000256" key="5">
    <source>
        <dbReference type="ARBA" id="ARBA00022989"/>
    </source>
</evidence>
<keyword evidence="3" id="KW-1003">Cell membrane</keyword>
<feature type="domain" description="Mechanosensitive ion channel MscS" evidence="9">
    <location>
        <begin position="146"/>
        <end position="209"/>
    </location>
</feature>
<dbReference type="InterPro" id="IPR045275">
    <property type="entry name" value="MscS_archaea/bacteria_type"/>
</dbReference>
<gene>
    <name evidence="11" type="ORF">GGQ59_000487</name>
</gene>
<evidence type="ECO:0000256" key="7">
    <source>
        <dbReference type="RuleBase" id="RU369025"/>
    </source>
</evidence>
<dbReference type="Proteomes" id="UP000563524">
    <property type="component" value="Unassembled WGS sequence"/>
</dbReference>
<keyword evidence="5 7" id="KW-1133">Transmembrane helix</keyword>
<comment type="function">
    <text evidence="7">Mechanosensitive channel that participates in the regulation of osmotic pressure changes within the cell, opening in response to stretch forces in the membrane lipid bilayer, without the need for other proteins. Contributes to normal resistance to hypoosmotic shock. Forms an ion channel of 1.0 nanosiemens conductance with a slight preference for anions.</text>
</comment>
<comment type="subunit">
    <text evidence="7">Homoheptamer.</text>
</comment>
<dbReference type="InterPro" id="IPR006685">
    <property type="entry name" value="MscS_channel_2nd"/>
</dbReference>
<dbReference type="PANTHER" id="PTHR30221:SF1">
    <property type="entry name" value="SMALL-CONDUCTANCE MECHANOSENSITIVE CHANNEL"/>
    <property type="match status" value="1"/>
</dbReference>
<evidence type="ECO:0000256" key="1">
    <source>
        <dbReference type="ARBA" id="ARBA00004651"/>
    </source>
</evidence>
<evidence type="ECO:0000256" key="3">
    <source>
        <dbReference type="ARBA" id="ARBA00022475"/>
    </source>
</evidence>